<dbReference type="GO" id="GO:0046168">
    <property type="term" value="P:glycerol-3-phosphate catabolic process"/>
    <property type="evidence" value="ECO:0007669"/>
    <property type="project" value="UniProtKB-UniRule"/>
</dbReference>
<evidence type="ECO:0000256" key="9">
    <source>
        <dbReference type="PIRSR" id="PIRSR000114-2"/>
    </source>
</evidence>
<dbReference type="STRING" id="796925.A0A137NYB8"/>
<keyword evidence="6 10" id="KW-0520">NAD</keyword>
<dbReference type="OrthoDB" id="10263760at2759"/>
<name>A0A137NYB8_CONC2</name>
<comment type="catalytic activity">
    <reaction evidence="7 12">
        <text>sn-glycerol 3-phosphate + NAD(+) = dihydroxyacetone phosphate + NADH + H(+)</text>
        <dbReference type="Rhea" id="RHEA:11092"/>
        <dbReference type="ChEBI" id="CHEBI:15378"/>
        <dbReference type="ChEBI" id="CHEBI:57540"/>
        <dbReference type="ChEBI" id="CHEBI:57597"/>
        <dbReference type="ChEBI" id="CHEBI:57642"/>
        <dbReference type="ChEBI" id="CHEBI:57945"/>
        <dbReference type="EC" id="1.1.1.8"/>
    </reaction>
</comment>
<dbReference type="EMBL" id="KQ964621">
    <property type="protein sequence ID" value="KXN67661.1"/>
    <property type="molecule type" value="Genomic_DNA"/>
</dbReference>
<gene>
    <name evidence="15" type="ORF">CONCODRAFT_10231</name>
</gene>
<feature type="domain" description="Glycerol-3-phosphate dehydrogenase NAD-dependent C-terminal" evidence="14">
    <location>
        <begin position="204"/>
        <end position="349"/>
    </location>
</feature>
<dbReference type="NCBIfam" id="TIGR03376">
    <property type="entry name" value="glycerol3P_DH"/>
    <property type="match status" value="1"/>
</dbReference>
<comment type="pathway">
    <text evidence="2">Phospholipid metabolism; alpha-glycerophosphate cycle.</text>
</comment>
<protein>
    <recommendedName>
        <fullName evidence="12">Glycerol-3-phosphate dehydrogenase [NAD(+)]</fullName>
        <ecNumber evidence="12">1.1.1.8</ecNumber>
    </recommendedName>
</protein>
<dbReference type="PANTHER" id="PTHR11728:SF8">
    <property type="entry name" value="GLYCEROL-3-PHOSPHATE DEHYDROGENASE [NAD(+)]-RELATED"/>
    <property type="match status" value="1"/>
</dbReference>
<dbReference type="InterPro" id="IPR036291">
    <property type="entry name" value="NAD(P)-bd_dom_sf"/>
</dbReference>
<comment type="similarity">
    <text evidence="3 11">Belongs to the NAD-dependent glycerol-3-phosphate dehydrogenase family.</text>
</comment>
<feature type="domain" description="Glycerol-3-phosphate dehydrogenase NAD-dependent N-terminal" evidence="13">
    <location>
        <begin position="16"/>
        <end position="182"/>
    </location>
</feature>
<evidence type="ECO:0000313" key="15">
    <source>
        <dbReference type="EMBL" id="KXN67661.1"/>
    </source>
</evidence>
<organism evidence="15 16">
    <name type="scientific">Conidiobolus coronatus (strain ATCC 28846 / CBS 209.66 / NRRL 28638)</name>
    <name type="common">Delacroixia coronata</name>
    <dbReference type="NCBI Taxonomy" id="796925"/>
    <lineage>
        <taxon>Eukaryota</taxon>
        <taxon>Fungi</taxon>
        <taxon>Fungi incertae sedis</taxon>
        <taxon>Zoopagomycota</taxon>
        <taxon>Entomophthoromycotina</taxon>
        <taxon>Entomophthoromycetes</taxon>
        <taxon>Entomophthorales</taxon>
        <taxon>Ancylistaceae</taxon>
        <taxon>Conidiobolus</taxon>
    </lineage>
</organism>
<feature type="binding site" evidence="10">
    <location>
        <position position="108"/>
    </location>
    <ligand>
        <name>NAD(+)</name>
        <dbReference type="ChEBI" id="CHEBI:57540"/>
    </ligand>
</feature>
<keyword evidence="5 11" id="KW-0560">Oxidoreductase</keyword>
<evidence type="ECO:0000256" key="10">
    <source>
        <dbReference type="PIRSR" id="PIRSR000114-3"/>
    </source>
</evidence>
<evidence type="ECO:0000256" key="1">
    <source>
        <dbReference type="ARBA" id="ARBA00004496"/>
    </source>
</evidence>
<dbReference type="Gene3D" id="1.10.1040.10">
    <property type="entry name" value="N-(1-d-carboxylethyl)-l-norvaline Dehydrogenase, domain 2"/>
    <property type="match status" value="1"/>
</dbReference>
<dbReference type="PROSITE" id="PS00957">
    <property type="entry name" value="NAD_G3PDH"/>
    <property type="match status" value="1"/>
</dbReference>
<dbReference type="GO" id="GO:0051287">
    <property type="term" value="F:NAD binding"/>
    <property type="evidence" value="ECO:0007669"/>
    <property type="project" value="UniProtKB-UniRule"/>
</dbReference>
<evidence type="ECO:0000256" key="6">
    <source>
        <dbReference type="ARBA" id="ARBA00023027"/>
    </source>
</evidence>
<dbReference type="OMA" id="NRMFGNM"/>
<dbReference type="InterPro" id="IPR011128">
    <property type="entry name" value="G3P_DH_NAD-dep_N"/>
</dbReference>
<evidence type="ECO:0000256" key="8">
    <source>
        <dbReference type="PIRSR" id="PIRSR000114-1"/>
    </source>
</evidence>
<dbReference type="GO" id="GO:0005975">
    <property type="term" value="P:carbohydrate metabolic process"/>
    <property type="evidence" value="ECO:0007669"/>
    <property type="project" value="InterPro"/>
</dbReference>
<dbReference type="GO" id="GO:0042803">
    <property type="term" value="F:protein homodimerization activity"/>
    <property type="evidence" value="ECO:0007669"/>
    <property type="project" value="InterPro"/>
</dbReference>
<feature type="binding site" evidence="9">
    <location>
        <position position="131"/>
    </location>
    <ligand>
        <name>substrate</name>
    </ligand>
</feature>
<reference evidence="15 16" key="1">
    <citation type="journal article" date="2015" name="Genome Biol. Evol.">
        <title>Phylogenomic analyses indicate that early fungi evolved digesting cell walls of algal ancestors of land plants.</title>
        <authorList>
            <person name="Chang Y."/>
            <person name="Wang S."/>
            <person name="Sekimoto S."/>
            <person name="Aerts A.L."/>
            <person name="Choi C."/>
            <person name="Clum A."/>
            <person name="LaButti K.M."/>
            <person name="Lindquist E.A."/>
            <person name="Yee Ngan C."/>
            <person name="Ohm R.A."/>
            <person name="Salamov A.A."/>
            <person name="Grigoriev I.V."/>
            <person name="Spatafora J.W."/>
            <person name="Berbee M.L."/>
        </authorList>
    </citation>
    <scope>NUCLEOTIDE SEQUENCE [LARGE SCALE GENOMIC DNA]</scope>
    <source>
        <strain evidence="15 16">NRRL 28638</strain>
    </source>
</reference>
<dbReference type="Proteomes" id="UP000070444">
    <property type="component" value="Unassembled WGS sequence"/>
</dbReference>
<proteinExistence type="inferred from homology"/>
<dbReference type="Gene3D" id="3.40.50.720">
    <property type="entry name" value="NAD(P)-binding Rossmann-like Domain"/>
    <property type="match status" value="1"/>
</dbReference>
<feature type="binding site" evidence="10">
    <location>
        <position position="306"/>
    </location>
    <ligand>
        <name>NAD(+)</name>
        <dbReference type="ChEBI" id="CHEBI:57540"/>
    </ligand>
</feature>
<dbReference type="GO" id="GO:0141152">
    <property type="term" value="F:glycerol-3-phosphate dehydrogenase (NAD+) activity"/>
    <property type="evidence" value="ECO:0007669"/>
    <property type="project" value="UniProtKB-UniRule"/>
</dbReference>
<dbReference type="InterPro" id="IPR013328">
    <property type="entry name" value="6PGD_dom2"/>
</dbReference>
<dbReference type="PRINTS" id="PR00077">
    <property type="entry name" value="GPDHDRGNASE"/>
</dbReference>
<evidence type="ECO:0000256" key="4">
    <source>
        <dbReference type="ARBA" id="ARBA00022490"/>
    </source>
</evidence>
<dbReference type="InterPro" id="IPR017751">
    <property type="entry name" value="G3P_DH_NAD-dep_euk"/>
</dbReference>
<evidence type="ECO:0000256" key="11">
    <source>
        <dbReference type="RuleBase" id="RU000437"/>
    </source>
</evidence>
<dbReference type="GO" id="GO:0005634">
    <property type="term" value="C:nucleus"/>
    <property type="evidence" value="ECO:0007669"/>
    <property type="project" value="TreeGrafter"/>
</dbReference>
<keyword evidence="16" id="KW-1185">Reference proteome</keyword>
<dbReference type="Pfam" id="PF07479">
    <property type="entry name" value="NAD_Gly3P_dh_C"/>
    <property type="match status" value="1"/>
</dbReference>
<dbReference type="PIRSF" id="PIRSF000114">
    <property type="entry name" value="Glycerol-3-P_dh"/>
    <property type="match status" value="1"/>
</dbReference>
<feature type="binding site" evidence="10">
    <location>
        <position position="308"/>
    </location>
    <ligand>
        <name>NAD(+)</name>
        <dbReference type="ChEBI" id="CHEBI:57540"/>
    </ligand>
</feature>
<feature type="active site" description="Proton acceptor" evidence="8">
    <location>
        <position position="215"/>
    </location>
</feature>
<dbReference type="FunFam" id="1.10.1040.10:FF:000004">
    <property type="entry name" value="Glycerol-3-phosphate dehydrogenase [NAD(+)]"/>
    <property type="match status" value="1"/>
</dbReference>
<evidence type="ECO:0000256" key="5">
    <source>
        <dbReference type="ARBA" id="ARBA00023002"/>
    </source>
</evidence>
<evidence type="ECO:0000256" key="3">
    <source>
        <dbReference type="ARBA" id="ARBA00011009"/>
    </source>
</evidence>
<dbReference type="GO" id="GO:0005829">
    <property type="term" value="C:cytosol"/>
    <property type="evidence" value="ECO:0007669"/>
    <property type="project" value="TreeGrafter"/>
</dbReference>
<feature type="binding site" evidence="10">
    <location>
        <position position="164"/>
    </location>
    <ligand>
        <name>NAD(+)</name>
        <dbReference type="ChEBI" id="CHEBI:57540"/>
    </ligand>
</feature>
<dbReference type="SUPFAM" id="SSF51735">
    <property type="entry name" value="NAD(P)-binding Rossmann-fold domains"/>
    <property type="match status" value="1"/>
</dbReference>
<keyword evidence="4" id="KW-0963">Cytoplasm</keyword>
<evidence type="ECO:0000256" key="12">
    <source>
        <dbReference type="RuleBase" id="RU361243"/>
    </source>
</evidence>
<comment type="subcellular location">
    <subcellularLocation>
        <location evidence="1">Cytoplasm</location>
    </subcellularLocation>
</comment>
<dbReference type="InterPro" id="IPR006109">
    <property type="entry name" value="G3P_DH_NAD-dep_C"/>
</dbReference>
<evidence type="ECO:0000256" key="7">
    <source>
        <dbReference type="ARBA" id="ARBA00048683"/>
    </source>
</evidence>
<evidence type="ECO:0000256" key="2">
    <source>
        <dbReference type="ARBA" id="ARBA00005192"/>
    </source>
</evidence>
<feature type="binding site" evidence="10">
    <location>
        <position position="52"/>
    </location>
    <ligand>
        <name>NAD(+)</name>
        <dbReference type="ChEBI" id="CHEBI:57540"/>
    </ligand>
</feature>
<dbReference type="PANTHER" id="PTHR11728">
    <property type="entry name" value="GLYCEROL-3-PHOSPHATE DEHYDROGENASE"/>
    <property type="match status" value="1"/>
</dbReference>
<dbReference type="AlphaFoldDB" id="A0A137NYB8"/>
<dbReference type="SUPFAM" id="SSF48179">
    <property type="entry name" value="6-phosphogluconate dehydrogenase C-terminal domain-like"/>
    <property type="match status" value="1"/>
</dbReference>
<feature type="binding site" evidence="9">
    <location>
        <begin position="279"/>
        <end position="280"/>
    </location>
    <ligand>
        <name>substrate</name>
    </ligand>
</feature>
<dbReference type="InterPro" id="IPR008927">
    <property type="entry name" value="6-PGluconate_DH-like_C_sf"/>
</dbReference>
<accession>A0A137NYB8</accession>
<evidence type="ECO:0000313" key="16">
    <source>
        <dbReference type="Proteomes" id="UP000070444"/>
    </source>
</evidence>
<feature type="binding site" evidence="10">
    <location>
        <begin position="21"/>
        <end position="26"/>
    </location>
    <ligand>
        <name>NAD(+)</name>
        <dbReference type="ChEBI" id="CHEBI:57540"/>
    </ligand>
</feature>
<dbReference type="Pfam" id="PF01210">
    <property type="entry name" value="NAD_Gly3P_dh_N"/>
    <property type="match status" value="1"/>
</dbReference>
<sequence length="373" mass="40888">MTYFNQANNTQQVKQKVCIVGSGNWGSTIAKIIGLNVLKYTDFDPKVNMWVFEENINGEKLTDIINTKHENVKYLPGIQLPENVVAIPDLKEAAKDATLLVFVVPHQFIKNCCDQLKGQISPNTKAISLIKGVQVDVNGIKLTSEYITNALGVEVNVLSGANIASEIALEKFCETTIGYRNRASGELFARIFHTPYFLVNIVPDVEGVEICGALKNVVAIAAGVVDGLKLGDNTKAAIIRIGLAEMMKFAKLFLKGVQNETFFESCGVADLITTCAGGRNRKVAEAYVVTGKSFEQLEKEMLNGQKLQGTLTSQEVYDFLKRQNLNSEFPLFTRTYQICYEGLAPQKLLTGLDGNSAVNNSQHKTPTPLSPSL</sequence>
<dbReference type="EC" id="1.1.1.8" evidence="12"/>
<dbReference type="InterPro" id="IPR006168">
    <property type="entry name" value="G3P_DH_NAD-dep"/>
</dbReference>
<dbReference type="FunFam" id="3.40.50.720:FF:000088">
    <property type="entry name" value="Glycerol-3-phosphate dehydrogenase [NAD(+)]"/>
    <property type="match status" value="1"/>
</dbReference>
<evidence type="ECO:0000259" key="14">
    <source>
        <dbReference type="Pfam" id="PF07479"/>
    </source>
</evidence>
<evidence type="ECO:0000259" key="13">
    <source>
        <dbReference type="Pfam" id="PF01210"/>
    </source>
</evidence>
<feature type="binding site" evidence="10">
    <location>
        <position position="279"/>
    </location>
    <ligand>
        <name>NAD(+)</name>
        <dbReference type="ChEBI" id="CHEBI:57540"/>
    </ligand>
</feature>